<dbReference type="EMBL" id="JBHSDK010000015">
    <property type="protein sequence ID" value="MFC4336089.1"/>
    <property type="molecule type" value="Genomic_DNA"/>
</dbReference>
<comment type="caution">
    <text evidence="3">The sequence shown here is derived from an EMBL/GenBank/DDBJ whole genome shotgun (WGS) entry which is preliminary data.</text>
</comment>
<feature type="compositionally biased region" description="Polar residues" evidence="1">
    <location>
        <begin position="1"/>
        <end position="13"/>
    </location>
</feature>
<feature type="transmembrane region" description="Helical" evidence="2">
    <location>
        <begin position="32"/>
        <end position="50"/>
    </location>
</feature>
<name>A0ABV8TZ54_9ACTN</name>
<organism evidence="3 4">
    <name type="scientific">Salininema proteolyticum</name>
    <dbReference type="NCBI Taxonomy" id="1607685"/>
    <lineage>
        <taxon>Bacteria</taxon>
        <taxon>Bacillati</taxon>
        <taxon>Actinomycetota</taxon>
        <taxon>Actinomycetes</taxon>
        <taxon>Glycomycetales</taxon>
        <taxon>Glycomycetaceae</taxon>
        <taxon>Salininema</taxon>
    </lineage>
</organism>
<keyword evidence="4" id="KW-1185">Reference proteome</keyword>
<protein>
    <submittedName>
        <fullName evidence="3">DUF4307 domain-containing protein</fullName>
    </submittedName>
</protein>
<reference evidence="4" key="1">
    <citation type="journal article" date="2019" name="Int. J. Syst. Evol. Microbiol.">
        <title>The Global Catalogue of Microorganisms (GCM) 10K type strain sequencing project: providing services to taxonomists for standard genome sequencing and annotation.</title>
        <authorList>
            <consortium name="The Broad Institute Genomics Platform"/>
            <consortium name="The Broad Institute Genome Sequencing Center for Infectious Disease"/>
            <person name="Wu L."/>
            <person name="Ma J."/>
        </authorList>
    </citation>
    <scope>NUCLEOTIDE SEQUENCE [LARGE SCALE GENOMIC DNA]</scope>
    <source>
        <strain evidence="4">IBRC-M 10908</strain>
    </source>
</reference>
<evidence type="ECO:0000313" key="4">
    <source>
        <dbReference type="Proteomes" id="UP001595823"/>
    </source>
</evidence>
<feature type="region of interest" description="Disordered" evidence="1">
    <location>
        <begin position="1"/>
        <end position="27"/>
    </location>
</feature>
<dbReference type="Pfam" id="PF14155">
    <property type="entry name" value="DUF4307"/>
    <property type="match status" value="1"/>
</dbReference>
<evidence type="ECO:0000256" key="1">
    <source>
        <dbReference type="SAM" id="MobiDB-lite"/>
    </source>
</evidence>
<evidence type="ECO:0000313" key="3">
    <source>
        <dbReference type="EMBL" id="MFC4336089.1"/>
    </source>
</evidence>
<evidence type="ECO:0000256" key="2">
    <source>
        <dbReference type="SAM" id="Phobius"/>
    </source>
</evidence>
<dbReference type="InterPro" id="IPR025443">
    <property type="entry name" value="DUF4307"/>
</dbReference>
<proteinExistence type="predicted"/>
<sequence length="141" mass="15429">MTATVESAPESTPSYPPGRYGRRREGRRPRRWIAGTLTLLVVAAGVAVALRMESVYGSEYDSKLMAYKIGDGYVEVTFAVTKPEGEGATCRVRSRNFEGAEIGHADVVVPAGEARTVEYTYRLPVTGEPNTGEVQRCWPTD</sequence>
<keyword evidence="2" id="KW-0472">Membrane</keyword>
<gene>
    <name evidence="3" type="ORF">ACFPET_12830</name>
</gene>
<accession>A0ABV8TZ54</accession>
<dbReference type="Proteomes" id="UP001595823">
    <property type="component" value="Unassembled WGS sequence"/>
</dbReference>
<dbReference type="RefSeq" id="WP_380621570.1">
    <property type="nucleotide sequence ID" value="NZ_JBHSDK010000015.1"/>
</dbReference>
<keyword evidence="2" id="KW-1133">Transmembrane helix</keyword>
<keyword evidence="2" id="KW-0812">Transmembrane</keyword>